<feature type="compositionally biased region" description="Low complexity" evidence="1">
    <location>
        <begin position="101"/>
        <end position="119"/>
    </location>
</feature>
<proteinExistence type="predicted"/>
<evidence type="ECO:0000256" key="2">
    <source>
        <dbReference type="SAM" id="SignalP"/>
    </source>
</evidence>
<feature type="region of interest" description="Disordered" evidence="1">
    <location>
        <begin position="42"/>
        <end position="175"/>
    </location>
</feature>
<dbReference type="Proteomes" id="UP000282926">
    <property type="component" value="Unassembled WGS sequence"/>
</dbReference>
<reference evidence="3 4" key="1">
    <citation type="submission" date="2019-01" db="EMBL/GenBank/DDBJ databases">
        <title>Lujinxingia litoralis gen. nov., sp. nov. and Lujinxingia sediminis gen. nov., sp. nov., new members in the order Bradymonadales, isolated from coastal sediment.</title>
        <authorList>
            <person name="Li C.-M."/>
        </authorList>
    </citation>
    <scope>NUCLEOTIDE SEQUENCE [LARGE SCALE GENOMIC DNA]</scope>
    <source>
        <strain evidence="3 4">SEH01</strain>
    </source>
</reference>
<feature type="compositionally biased region" description="Acidic residues" evidence="1">
    <location>
        <begin position="490"/>
        <end position="499"/>
    </location>
</feature>
<comment type="caution">
    <text evidence="3">The sequence shown here is derived from an EMBL/GenBank/DDBJ whole genome shotgun (WGS) entry which is preliminary data.</text>
</comment>
<feature type="compositionally biased region" description="Basic and acidic residues" evidence="1">
    <location>
        <begin position="123"/>
        <end position="136"/>
    </location>
</feature>
<keyword evidence="2" id="KW-0732">Signal</keyword>
<evidence type="ECO:0000256" key="1">
    <source>
        <dbReference type="SAM" id="MobiDB-lite"/>
    </source>
</evidence>
<feature type="region of interest" description="Disordered" evidence="1">
    <location>
        <begin position="261"/>
        <end position="280"/>
    </location>
</feature>
<sequence length="517" mass="56246">MLSLLLHALAALPVLFADSAPEVGLDSEWIGRFAELEGIGHGSADFEPQRETDWEEPQMHSALLAEEEPSEPKPPVEDPEPELDEEEPPVEEAPEPHVPEDVAVGAPEPQPAEEQPNAASVAPEKRVRAEEDRSAASEESPPPVEPTPTANAASSAVPAIDRSSPSNLPDMRHYGPGNARMTALVRLDRLRGAPYQEQASRLIQAVPDYRILLETTGLDPITELDAIFMASANPNHLHETFLAVRHRYEDGQLRDLLDGRFAEPPPWSEGRRPSRALVPDTGRYRDPRQVVLAARGLALVGKPGWFGHFDRRIDANSEIVGDTQVPENFRLLDGLRRIEEVAEDQNTIALISASGLVYYAPGIGTLPRFEAVRLSLSHPANPRLTIDLRFRSESQAASFAESCPSLQRRIIGGIPAARMLGIAALIERLECAQSEDYVTVTGQYSARELTTILQFATPFVPRPPSLTGLPQAPPPPAPPELPTEAAAESFPEDPSDASDAEPSTTSVLEDAGELDDH</sequence>
<organism evidence="3 4">
    <name type="scientific">Lujinxingia sediminis</name>
    <dbReference type="NCBI Taxonomy" id="2480984"/>
    <lineage>
        <taxon>Bacteria</taxon>
        <taxon>Deltaproteobacteria</taxon>
        <taxon>Bradymonadales</taxon>
        <taxon>Lujinxingiaceae</taxon>
        <taxon>Lujinxingia</taxon>
    </lineage>
</organism>
<evidence type="ECO:0000313" key="3">
    <source>
        <dbReference type="EMBL" id="RVU47009.1"/>
    </source>
</evidence>
<feature type="compositionally biased region" description="Acidic residues" evidence="1">
    <location>
        <begin position="77"/>
        <end position="93"/>
    </location>
</feature>
<protein>
    <recommendedName>
        <fullName evidence="5">DUF2066 domain-containing protein</fullName>
    </recommendedName>
</protein>
<accession>A0ABY0CW19</accession>
<evidence type="ECO:0000313" key="4">
    <source>
        <dbReference type="Proteomes" id="UP000282926"/>
    </source>
</evidence>
<name>A0ABY0CW19_9DELT</name>
<evidence type="ECO:0008006" key="5">
    <source>
        <dbReference type="Google" id="ProtNLM"/>
    </source>
</evidence>
<keyword evidence="4" id="KW-1185">Reference proteome</keyword>
<gene>
    <name evidence="3" type="ORF">EA187_07715</name>
</gene>
<feature type="compositionally biased region" description="Pro residues" evidence="1">
    <location>
        <begin position="471"/>
        <end position="481"/>
    </location>
</feature>
<dbReference type="EMBL" id="SADD01000002">
    <property type="protein sequence ID" value="RVU47009.1"/>
    <property type="molecule type" value="Genomic_DNA"/>
</dbReference>
<feature type="region of interest" description="Disordered" evidence="1">
    <location>
        <begin position="463"/>
        <end position="517"/>
    </location>
</feature>
<feature type="signal peptide" evidence="2">
    <location>
        <begin position="1"/>
        <end position="19"/>
    </location>
</feature>
<feature type="chain" id="PRO_5047153211" description="DUF2066 domain-containing protein" evidence="2">
    <location>
        <begin position="20"/>
        <end position="517"/>
    </location>
</feature>